<accession>A0AAN9ESR9</accession>
<keyword evidence="2" id="KW-1185">Reference proteome</keyword>
<comment type="caution">
    <text evidence="1">The sequence shown here is derived from an EMBL/GenBank/DDBJ whole genome shotgun (WGS) entry which is preliminary data.</text>
</comment>
<evidence type="ECO:0000313" key="2">
    <source>
        <dbReference type="Proteomes" id="UP001359559"/>
    </source>
</evidence>
<sequence length="71" mass="8949">MCLLHELTRFFEEDLIELINFSIWSLYNLFKEMEWEFYCVNETFEDMFREIEVNKWFGTYEKKSRKTKIDT</sequence>
<gene>
    <name evidence="1" type="ORF">RJT34_30626</name>
</gene>
<proteinExistence type="predicted"/>
<evidence type="ECO:0000313" key="1">
    <source>
        <dbReference type="EMBL" id="KAK7263042.1"/>
    </source>
</evidence>
<dbReference type="AlphaFoldDB" id="A0AAN9ESR9"/>
<dbReference type="Proteomes" id="UP001359559">
    <property type="component" value="Unassembled WGS sequence"/>
</dbReference>
<dbReference type="EMBL" id="JAYKXN010000008">
    <property type="protein sequence ID" value="KAK7263042.1"/>
    <property type="molecule type" value="Genomic_DNA"/>
</dbReference>
<organism evidence="1 2">
    <name type="scientific">Clitoria ternatea</name>
    <name type="common">Butterfly pea</name>
    <dbReference type="NCBI Taxonomy" id="43366"/>
    <lineage>
        <taxon>Eukaryota</taxon>
        <taxon>Viridiplantae</taxon>
        <taxon>Streptophyta</taxon>
        <taxon>Embryophyta</taxon>
        <taxon>Tracheophyta</taxon>
        <taxon>Spermatophyta</taxon>
        <taxon>Magnoliopsida</taxon>
        <taxon>eudicotyledons</taxon>
        <taxon>Gunneridae</taxon>
        <taxon>Pentapetalae</taxon>
        <taxon>rosids</taxon>
        <taxon>fabids</taxon>
        <taxon>Fabales</taxon>
        <taxon>Fabaceae</taxon>
        <taxon>Papilionoideae</taxon>
        <taxon>50 kb inversion clade</taxon>
        <taxon>NPAAA clade</taxon>
        <taxon>indigoferoid/millettioid clade</taxon>
        <taxon>Phaseoleae</taxon>
        <taxon>Clitoria</taxon>
    </lineage>
</organism>
<reference evidence="1 2" key="1">
    <citation type="submission" date="2024-01" db="EMBL/GenBank/DDBJ databases">
        <title>The genomes of 5 underutilized Papilionoideae crops provide insights into root nodulation and disease resistance.</title>
        <authorList>
            <person name="Yuan L."/>
        </authorList>
    </citation>
    <scope>NUCLEOTIDE SEQUENCE [LARGE SCALE GENOMIC DNA]</scope>
    <source>
        <strain evidence="1">LY-2023</strain>
        <tissue evidence="1">Leaf</tissue>
    </source>
</reference>
<name>A0AAN9ESR9_CLITE</name>
<protein>
    <submittedName>
        <fullName evidence="1">Uncharacterized protein</fullName>
    </submittedName>
</protein>